<dbReference type="Proteomes" id="UP000218831">
    <property type="component" value="Unassembled WGS sequence"/>
</dbReference>
<dbReference type="InterPro" id="IPR010093">
    <property type="entry name" value="SinI_DNA-bd"/>
</dbReference>
<accession>A0A2A2GBZ0</accession>
<evidence type="ECO:0000313" key="3">
    <source>
        <dbReference type="Proteomes" id="UP000218831"/>
    </source>
</evidence>
<gene>
    <name evidence="2" type="ORF">CK503_04395</name>
</gene>
<proteinExistence type="predicted"/>
<dbReference type="GO" id="GO:0003677">
    <property type="term" value="F:DNA binding"/>
    <property type="evidence" value="ECO:0007669"/>
    <property type="project" value="UniProtKB-KW"/>
</dbReference>
<keyword evidence="2" id="KW-0238">DNA-binding</keyword>
<dbReference type="Pfam" id="PF12728">
    <property type="entry name" value="HTH_17"/>
    <property type="match status" value="1"/>
</dbReference>
<organism evidence="2 3">
    <name type="scientific">Fodinibius salipaludis</name>
    <dbReference type="NCBI Taxonomy" id="2032627"/>
    <lineage>
        <taxon>Bacteria</taxon>
        <taxon>Pseudomonadati</taxon>
        <taxon>Balneolota</taxon>
        <taxon>Balneolia</taxon>
        <taxon>Balneolales</taxon>
        <taxon>Balneolaceae</taxon>
        <taxon>Fodinibius</taxon>
    </lineage>
</organism>
<dbReference type="InterPro" id="IPR041657">
    <property type="entry name" value="HTH_17"/>
</dbReference>
<keyword evidence="3" id="KW-1185">Reference proteome</keyword>
<comment type="caution">
    <text evidence="2">The sequence shown here is derived from an EMBL/GenBank/DDBJ whole genome shotgun (WGS) entry which is preliminary data.</text>
</comment>
<evidence type="ECO:0000313" key="2">
    <source>
        <dbReference type="EMBL" id="PAU94720.1"/>
    </source>
</evidence>
<reference evidence="2 3" key="1">
    <citation type="submission" date="2017-08" db="EMBL/GenBank/DDBJ databases">
        <title>Aliifodinibius alkalisoli sp. nov., isolated from saline alkaline soil.</title>
        <authorList>
            <person name="Liu D."/>
            <person name="Zhang G."/>
        </authorList>
    </citation>
    <scope>NUCLEOTIDE SEQUENCE [LARGE SCALE GENOMIC DNA]</scope>
    <source>
        <strain evidence="2 3">WN023</strain>
    </source>
</reference>
<sequence length="136" mass="15791">MPKQVGNLTLYSVDDLHEQLGLSKMTIRAYLREGKIRARKLGVKWYVTEEALREYFNEPTAGDAKSPKKKPKNYRYVVKGINDLVSEQEECETIDETIECIEEQAIISLFQVAIIDRETDEVTELIKARDFLDRYS</sequence>
<protein>
    <submittedName>
        <fullName evidence="2">DNA-binding protein</fullName>
    </submittedName>
</protein>
<name>A0A2A2GBZ0_9BACT</name>
<dbReference type="OrthoDB" id="515428at2"/>
<dbReference type="RefSeq" id="WP_095605586.1">
    <property type="nucleotide sequence ID" value="NZ_NSKE01000003.1"/>
</dbReference>
<evidence type="ECO:0000259" key="1">
    <source>
        <dbReference type="Pfam" id="PF12728"/>
    </source>
</evidence>
<dbReference type="AlphaFoldDB" id="A0A2A2GBZ0"/>
<feature type="domain" description="Helix-turn-helix" evidence="1">
    <location>
        <begin position="10"/>
        <end position="58"/>
    </location>
</feature>
<dbReference type="NCBIfam" id="TIGR01764">
    <property type="entry name" value="excise"/>
    <property type="match status" value="1"/>
</dbReference>
<dbReference type="EMBL" id="NSKE01000003">
    <property type="protein sequence ID" value="PAU94720.1"/>
    <property type="molecule type" value="Genomic_DNA"/>
</dbReference>